<protein>
    <submittedName>
        <fullName evidence="2">Uncharacterized protein</fullName>
    </submittedName>
</protein>
<accession>A0A8T0KI38</accession>
<gene>
    <name evidence="2" type="ORF">HKW66_Vig0081940</name>
</gene>
<feature type="compositionally biased region" description="Basic and acidic residues" evidence="1">
    <location>
        <begin position="53"/>
        <end position="77"/>
    </location>
</feature>
<dbReference type="AlphaFoldDB" id="A0A8T0KI38"/>
<organism evidence="2 3">
    <name type="scientific">Phaseolus angularis</name>
    <name type="common">Azuki bean</name>
    <name type="synonym">Vigna angularis</name>
    <dbReference type="NCBI Taxonomy" id="3914"/>
    <lineage>
        <taxon>Eukaryota</taxon>
        <taxon>Viridiplantae</taxon>
        <taxon>Streptophyta</taxon>
        <taxon>Embryophyta</taxon>
        <taxon>Tracheophyta</taxon>
        <taxon>Spermatophyta</taxon>
        <taxon>Magnoliopsida</taxon>
        <taxon>eudicotyledons</taxon>
        <taxon>Gunneridae</taxon>
        <taxon>Pentapetalae</taxon>
        <taxon>rosids</taxon>
        <taxon>fabids</taxon>
        <taxon>Fabales</taxon>
        <taxon>Fabaceae</taxon>
        <taxon>Papilionoideae</taxon>
        <taxon>50 kb inversion clade</taxon>
        <taxon>NPAAA clade</taxon>
        <taxon>indigoferoid/millettioid clade</taxon>
        <taxon>Phaseoleae</taxon>
        <taxon>Vigna</taxon>
    </lineage>
</organism>
<comment type="caution">
    <text evidence="2">The sequence shown here is derived from an EMBL/GenBank/DDBJ whole genome shotgun (WGS) entry which is preliminary data.</text>
</comment>
<dbReference type="Proteomes" id="UP000743370">
    <property type="component" value="Unassembled WGS sequence"/>
</dbReference>
<evidence type="ECO:0000313" key="2">
    <source>
        <dbReference type="EMBL" id="KAG2399324.1"/>
    </source>
</evidence>
<evidence type="ECO:0000256" key="1">
    <source>
        <dbReference type="SAM" id="MobiDB-lite"/>
    </source>
</evidence>
<name>A0A8T0KI38_PHAAN</name>
<feature type="region of interest" description="Disordered" evidence="1">
    <location>
        <begin position="44"/>
        <end position="77"/>
    </location>
</feature>
<proteinExistence type="predicted"/>
<evidence type="ECO:0000313" key="3">
    <source>
        <dbReference type="Proteomes" id="UP000743370"/>
    </source>
</evidence>
<dbReference type="EMBL" id="JABFOF010000004">
    <property type="protein sequence ID" value="KAG2399324.1"/>
    <property type="molecule type" value="Genomic_DNA"/>
</dbReference>
<sequence>MKKLQAGNGPNTFLKCLSVESNTATDPTKLIQTENHRPRLRPRLHRNTTQHQKVVDRVPLPDEKRGQRRHPQEREERLVRTERWRFGVEEEPPEYPRRIPCTSAARTRTATALYAPIASPTCLPLDDAKEKSLFLVEKEEESSRCSRRKKALEPNAYD</sequence>
<reference evidence="2 3" key="1">
    <citation type="submission" date="2020-05" db="EMBL/GenBank/DDBJ databases">
        <title>Vigna angularis (adzuki bean) Var. LongXiaoDou No. 4 denovo assembly.</title>
        <authorList>
            <person name="Xiang H."/>
        </authorList>
    </citation>
    <scope>NUCLEOTIDE SEQUENCE [LARGE SCALE GENOMIC DNA]</scope>
    <source>
        <tissue evidence="2">Leaf</tissue>
    </source>
</reference>